<dbReference type="InterPro" id="IPR031924">
    <property type="entry name" value="GH115"/>
</dbReference>
<keyword evidence="2" id="KW-0732">Signal</keyword>
<comment type="caution">
    <text evidence="4">The sequence shown here is derived from an EMBL/GenBank/DDBJ whole genome shotgun (WGS) entry which is preliminary data.</text>
</comment>
<evidence type="ECO:0000256" key="2">
    <source>
        <dbReference type="SAM" id="SignalP"/>
    </source>
</evidence>
<accession>A0A371RFS7</accession>
<proteinExistence type="predicted"/>
<dbReference type="AlphaFoldDB" id="A0A371RFS7"/>
<dbReference type="SUPFAM" id="SSF55545">
    <property type="entry name" value="beta-N-acetylhexosaminidase-like domain"/>
    <property type="match status" value="1"/>
</dbReference>
<evidence type="ECO:0000313" key="5">
    <source>
        <dbReference type="Proteomes" id="UP000264589"/>
    </source>
</evidence>
<keyword evidence="5" id="KW-1185">Reference proteome</keyword>
<dbReference type="Gene3D" id="3.30.379.10">
    <property type="entry name" value="Chitobiase/beta-hexosaminidase domain 2-like"/>
    <property type="match status" value="1"/>
</dbReference>
<dbReference type="Proteomes" id="UP000264589">
    <property type="component" value="Unassembled WGS sequence"/>
</dbReference>
<dbReference type="PANTHER" id="PTHR37842">
    <property type="match status" value="1"/>
</dbReference>
<dbReference type="Pfam" id="PF15979">
    <property type="entry name" value="Glyco_hydro_115"/>
    <property type="match status" value="1"/>
</dbReference>
<dbReference type="OrthoDB" id="8727830at2"/>
<gene>
    <name evidence="4" type="ORF">DX908_02810</name>
</gene>
<evidence type="ECO:0000256" key="1">
    <source>
        <dbReference type="ARBA" id="ARBA00022801"/>
    </source>
</evidence>
<organism evidence="4 5">
    <name type="scientific">Parvularcula marina</name>
    <dbReference type="NCBI Taxonomy" id="2292771"/>
    <lineage>
        <taxon>Bacteria</taxon>
        <taxon>Pseudomonadati</taxon>
        <taxon>Pseudomonadota</taxon>
        <taxon>Alphaproteobacteria</taxon>
        <taxon>Parvularculales</taxon>
        <taxon>Parvularculaceae</taxon>
        <taxon>Parvularcula</taxon>
    </lineage>
</organism>
<dbReference type="EMBL" id="QUQO01000001">
    <property type="protein sequence ID" value="RFB04304.1"/>
    <property type="molecule type" value="Genomic_DNA"/>
</dbReference>
<feature type="signal peptide" evidence="2">
    <location>
        <begin position="1"/>
        <end position="26"/>
    </location>
</feature>
<evidence type="ECO:0000313" key="4">
    <source>
        <dbReference type="EMBL" id="RFB04304.1"/>
    </source>
</evidence>
<dbReference type="InterPro" id="IPR041437">
    <property type="entry name" value="GH115_C"/>
</dbReference>
<feature type="chain" id="PRO_5016588908" evidence="2">
    <location>
        <begin position="27"/>
        <end position="960"/>
    </location>
</feature>
<dbReference type="PANTHER" id="PTHR37842:SF2">
    <property type="entry name" value="GYLCOSYL HYDROLASE 115 C-TERMINAL DOMAIN-CONTAINING PROTEIN"/>
    <property type="match status" value="1"/>
</dbReference>
<feature type="domain" description="Gylcosyl hydrolase 115 C-terminal" evidence="3">
    <location>
        <begin position="786"/>
        <end position="947"/>
    </location>
</feature>
<dbReference type="InParanoid" id="A0A371RFS7"/>
<dbReference type="InterPro" id="IPR029018">
    <property type="entry name" value="Hex-like_dom2"/>
</dbReference>
<sequence length="960" mass="107752">MRHQRGVKLFHLILISFLVQISVAHSETCEAPLSVCATDQGSGFPLITDGTPVPLLISVKDLKPVLRASEDLVADLERVGGQPMARMSSGEEAEFAVIVGSLQSPLIRQLLDSGKLDTAEIEGKWEAYLQTVIDDPLPGIDRALVIAGSDARGTVYGIYDLLERSGVSPWEWWADVPIRQQTFLYVTPGRKTDAPVVKYRGIFLNDENPALYGWVNETYGGFNADFYERVFQLILRQKGNYLWPAMWGKAFYDDDPMNQVTAEEYGIVIGTSHHEPLLRAHVEWERHGEGAWDYTKNAEKLRDFWRGGMKRMGGEETIVTVGMRGDGDEAMTEGTAIDLLETIVRDQRKIIADVTGKPASEQPQIWALYKEVQDYYDKGMEVPDDVTLLFADDNWGQIRRLPDPAAKRPGGYGVYYHFDYVGGPRNYKWINVTQNERVWEQMHLAWKHDATRIWIVNVGDLKPMEFPINFFLDYAWDPADIPLEGLDTYSTLWAEQQFGGSHAEEIARLLDLYTKYNSRRTPELLNAETYSLTHFDEWARVAADYQQLAAKADTIRRELPPEYEDAFLQLVWYPVQASANLYELYYRVALNHLYADQGRSQTNDMATRARALYARDAELTRIYHEEIAGGKWNHMMSQTHIGYTYWQQPDEQVMPEVREVNLPRRGALGVSIEGDERAWPGLEGEPSLPVMDNIHQQTRRIELFNKGQQPVRFSAEADQPWLELSQSRGRIREATALTISIDWEAVPAGRHEGRVTVNGADGEAATIRVPVINTSDMTLSGALPDGGIVSIDASTPACHIAKTPFSWETITNLGRESSAIMPMPVTAEPQKAGDGPELIYPFTVYEAGTYQAEIFLSPALDVTGGDGLDFALSVNDETPIPVNMHMVPDDPVWNRAVSDNALRKIVEFEIDAAGPQALHLWMVDPGVVFQKIVISKGPAPDSYLGAPFSKVAASETSCTR</sequence>
<dbReference type="RefSeq" id="WP_116390933.1">
    <property type="nucleotide sequence ID" value="NZ_QUQO01000001.1"/>
</dbReference>
<protein>
    <submittedName>
        <fullName evidence="4">Glycosyl hydrolase</fullName>
    </submittedName>
</protein>
<evidence type="ECO:0000259" key="3">
    <source>
        <dbReference type="Pfam" id="PF17829"/>
    </source>
</evidence>
<dbReference type="Pfam" id="PF17829">
    <property type="entry name" value="GH115_C"/>
    <property type="match status" value="1"/>
</dbReference>
<reference evidence="4 5" key="1">
    <citation type="submission" date="2018-08" db="EMBL/GenBank/DDBJ databases">
        <title>Parvularcula sp. SM1705, isolated from surface water of the South Sea China.</title>
        <authorList>
            <person name="Sun L."/>
        </authorList>
    </citation>
    <scope>NUCLEOTIDE SEQUENCE [LARGE SCALE GENOMIC DNA]</scope>
    <source>
        <strain evidence="4 5">SM1705</strain>
    </source>
</reference>
<dbReference type="Gene3D" id="3.20.20.520">
    <property type="entry name" value="Glycosyl hydrolase family 115"/>
    <property type="match status" value="1"/>
</dbReference>
<dbReference type="GO" id="GO:0005975">
    <property type="term" value="P:carbohydrate metabolic process"/>
    <property type="evidence" value="ECO:0007669"/>
    <property type="project" value="UniProtKB-ARBA"/>
</dbReference>
<dbReference type="Gene3D" id="2.60.120.1620">
    <property type="match status" value="1"/>
</dbReference>
<dbReference type="Gene3D" id="1.20.58.2150">
    <property type="match status" value="1"/>
</dbReference>
<keyword evidence="1 4" id="KW-0378">Hydrolase</keyword>
<dbReference type="InterPro" id="IPR042301">
    <property type="entry name" value="GH115_sf"/>
</dbReference>
<dbReference type="GO" id="GO:0016787">
    <property type="term" value="F:hydrolase activity"/>
    <property type="evidence" value="ECO:0007669"/>
    <property type="project" value="UniProtKB-KW"/>
</dbReference>
<name>A0A371RFS7_9PROT</name>